<evidence type="ECO:0000313" key="1">
    <source>
        <dbReference type="EMBL" id="KAF9781416.1"/>
    </source>
</evidence>
<organism evidence="1 2">
    <name type="scientific">Thelephora terrestris</name>
    <dbReference type="NCBI Taxonomy" id="56493"/>
    <lineage>
        <taxon>Eukaryota</taxon>
        <taxon>Fungi</taxon>
        <taxon>Dikarya</taxon>
        <taxon>Basidiomycota</taxon>
        <taxon>Agaricomycotina</taxon>
        <taxon>Agaricomycetes</taxon>
        <taxon>Thelephorales</taxon>
        <taxon>Thelephoraceae</taxon>
        <taxon>Thelephora</taxon>
    </lineage>
</organism>
<comment type="caution">
    <text evidence="1">The sequence shown here is derived from an EMBL/GenBank/DDBJ whole genome shotgun (WGS) entry which is preliminary data.</text>
</comment>
<sequence length="416" mass="47736">MGLPSRRILPLVFALNLALNVLFLLHSGIIRLPTLPGSASSQLAAHNVHRGANAQSPWTSELAQQNLEPVSFSMVMYGESSAKEGLLALKTVLMHISRPAEFHIICSPDAIPVIQNKLELFSRPAYSVSFKFYPISEDTIRGRAHRAGVASKHAAGYGGLVKTFLHEVLYDVKRVIYFDTDMLFLVDPYLLWRDFERYWNQSRDFMVAFPTLGDRSTCDVVCTCIMLLDLEQMRKQFFMPSTNFPAGTKTLGNNETWARAEIDPENPEFGDQGLYFAIWKRYGRKMFRDLSVSWDMTHCRFSYGLSLVDGNDSMGETEQISKQIFTREGKVYDRWYQLYPALLHFNCQPSNDIVWEDQLNTNRPRWGPFVTIARQYKWVWLNRGDGTSKVLTETVKDRPFWDEAAFKEGFPRSTTS</sequence>
<dbReference type="Proteomes" id="UP000736335">
    <property type="component" value="Unassembled WGS sequence"/>
</dbReference>
<dbReference type="SUPFAM" id="SSF53448">
    <property type="entry name" value="Nucleotide-diphospho-sugar transferases"/>
    <property type="match status" value="1"/>
</dbReference>
<accession>A0A9P6H816</accession>
<dbReference type="Gene3D" id="3.90.550.10">
    <property type="entry name" value="Spore Coat Polysaccharide Biosynthesis Protein SpsA, Chain A"/>
    <property type="match status" value="1"/>
</dbReference>
<reference evidence="1" key="1">
    <citation type="journal article" date="2020" name="Nat. Commun.">
        <title>Large-scale genome sequencing of mycorrhizal fungi provides insights into the early evolution of symbiotic traits.</title>
        <authorList>
            <person name="Miyauchi S."/>
            <person name="Kiss E."/>
            <person name="Kuo A."/>
            <person name="Drula E."/>
            <person name="Kohler A."/>
            <person name="Sanchez-Garcia M."/>
            <person name="Morin E."/>
            <person name="Andreopoulos B."/>
            <person name="Barry K.W."/>
            <person name="Bonito G."/>
            <person name="Buee M."/>
            <person name="Carver A."/>
            <person name="Chen C."/>
            <person name="Cichocki N."/>
            <person name="Clum A."/>
            <person name="Culley D."/>
            <person name="Crous P.W."/>
            <person name="Fauchery L."/>
            <person name="Girlanda M."/>
            <person name="Hayes R.D."/>
            <person name="Keri Z."/>
            <person name="LaButti K."/>
            <person name="Lipzen A."/>
            <person name="Lombard V."/>
            <person name="Magnuson J."/>
            <person name="Maillard F."/>
            <person name="Murat C."/>
            <person name="Nolan M."/>
            <person name="Ohm R.A."/>
            <person name="Pangilinan J."/>
            <person name="Pereira M.F."/>
            <person name="Perotto S."/>
            <person name="Peter M."/>
            <person name="Pfister S."/>
            <person name="Riley R."/>
            <person name="Sitrit Y."/>
            <person name="Stielow J.B."/>
            <person name="Szollosi G."/>
            <person name="Zifcakova L."/>
            <person name="Stursova M."/>
            <person name="Spatafora J.W."/>
            <person name="Tedersoo L."/>
            <person name="Vaario L.M."/>
            <person name="Yamada A."/>
            <person name="Yan M."/>
            <person name="Wang P."/>
            <person name="Xu J."/>
            <person name="Bruns T."/>
            <person name="Baldrian P."/>
            <person name="Vilgalys R."/>
            <person name="Dunand C."/>
            <person name="Henrissat B."/>
            <person name="Grigoriev I.V."/>
            <person name="Hibbett D."/>
            <person name="Nagy L.G."/>
            <person name="Martin F.M."/>
        </authorList>
    </citation>
    <scope>NUCLEOTIDE SEQUENCE</scope>
    <source>
        <strain evidence="1">UH-Tt-Lm1</strain>
    </source>
</reference>
<dbReference type="OrthoDB" id="411524at2759"/>
<gene>
    <name evidence="1" type="ORF">BJ322DRAFT_1081023</name>
</gene>
<reference evidence="1" key="2">
    <citation type="submission" date="2020-11" db="EMBL/GenBank/DDBJ databases">
        <authorList>
            <consortium name="DOE Joint Genome Institute"/>
            <person name="Kuo A."/>
            <person name="Miyauchi S."/>
            <person name="Kiss E."/>
            <person name="Drula E."/>
            <person name="Kohler A."/>
            <person name="Sanchez-Garcia M."/>
            <person name="Andreopoulos B."/>
            <person name="Barry K.W."/>
            <person name="Bonito G."/>
            <person name="Buee M."/>
            <person name="Carver A."/>
            <person name="Chen C."/>
            <person name="Cichocki N."/>
            <person name="Clum A."/>
            <person name="Culley D."/>
            <person name="Crous P.W."/>
            <person name="Fauchery L."/>
            <person name="Girlanda M."/>
            <person name="Hayes R."/>
            <person name="Keri Z."/>
            <person name="Labutti K."/>
            <person name="Lipzen A."/>
            <person name="Lombard V."/>
            <person name="Magnuson J."/>
            <person name="Maillard F."/>
            <person name="Morin E."/>
            <person name="Murat C."/>
            <person name="Nolan M."/>
            <person name="Ohm R."/>
            <person name="Pangilinan J."/>
            <person name="Pereira M."/>
            <person name="Perotto S."/>
            <person name="Peter M."/>
            <person name="Riley R."/>
            <person name="Sitrit Y."/>
            <person name="Stielow B."/>
            <person name="Szollosi G."/>
            <person name="Zifcakova L."/>
            <person name="Stursova M."/>
            <person name="Spatafora J.W."/>
            <person name="Tedersoo L."/>
            <person name="Vaario L.-M."/>
            <person name="Yamada A."/>
            <person name="Yan M."/>
            <person name="Wang P."/>
            <person name="Xu J."/>
            <person name="Bruns T."/>
            <person name="Baldrian P."/>
            <person name="Vilgalys R."/>
            <person name="Henrissat B."/>
            <person name="Grigoriev I.V."/>
            <person name="Hibbett D."/>
            <person name="Nagy L.G."/>
            <person name="Martin F.M."/>
        </authorList>
    </citation>
    <scope>NUCLEOTIDE SEQUENCE</scope>
    <source>
        <strain evidence="1">UH-Tt-Lm1</strain>
    </source>
</reference>
<name>A0A9P6H816_9AGAM</name>
<dbReference type="InterPro" id="IPR029044">
    <property type="entry name" value="Nucleotide-diphossugar_trans"/>
</dbReference>
<dbReference type="AlphaFoldDB" id="A0A9P6H816"/>
<dbReference type="EMBL" id="WIUZ02000014">
    <property type="protein sequence ID" value="KAF9781416.1"/>
    <property type="molecule type" value="Genomic_DNA"/>
</dbReference>
<evidence type="ECO:0000313" key="2">
    <source>
        <dbReference type="Proteomes" id="UP000736335"/>
    </source>
</evidence>
<evidence type="ECO:0008006" key="3">
    <source>
        <dbReference type="Google" id="ProtNLM"/>
    </source>
</evidence>
<keyword evidence="2" id="KW-1185">Reference proteome</keyword>
<protein>
    <recommendedName>
        <fullName evidence="3">Glycosyltransferase family 8 protein</fullName>
    </recommendedName>
</protein>
<proteinExistence type="predicted"/>